<dbReference type="Proteomes" id="UP000184032">
    <property type="component" value="Unassembled WGS sequence"/>
</dbReference>
<dbReference type="STRING" id="1120995.SAMN02745245_00515"/>
<dbReference type="EMBL" id="FQXI01000002">
    <property type="protein sequence ID" value="SHH09433.1"/>
    <property type="molecule type" value="Genomic_DNA"/>
</dbReference>
<dbReference type="AlphaFoldDB" id="A0A1M5Q7I6"/>
<evidence type="ECO:0008006" key="3">
    <source>
        <dbReference type="Google" id="ProtNLM"/>
    </source>
</evidence>
<keyword evidence="2" id="KW-1185">Reference proteome</keyword>
<gene>
    <name evidence="1" type="ORF">SAMN02745245_00515</name>
</gene>
<evidence type="ECO:0000313" key="1">
    <source>
        <dbReference type="EMBL" id="SHH09433.1"/>
    </source>
</evidence>
<dbReference type="RefSeq" id="WP_073183467.1">
    <property type="nucleotide sequence ID" value="NZ_FQXI01000002.1"/>
</dbReference>
<organism evidence="1 2">
    <name type="scientific">Anaerosphaera aminiphila DSM 21120</name>
    <dbReference type="NCBI Taxonomy" id="1120995"/>
    <lineage>
        <taxon>Bacteria</taxon>
        <taxon>Bacillati</taxon>
        <taxon>Bacillota</taxon>
        <taxon>Tissierellia</taxon>
        <taxon>Tissierellales</taxon>
        <taxon>Peptoniphilaceae</taxon>
        <taxon>Anaerosphaera</taxon>
    </lineage>
</organism>
<dbReference type="OrthoDB" id="9822089at2"/>
<name>A0A1M5Q7I6_9FIRM</name>
<proteinExistence type="predicted"/>
<reference evidence="1 2" key="1">
    <citation type="submission" date="2016-11" db="EMBL/GenBank/DDBJ databases">
        <authorList>
            <person name="Jaros S."/>
            <person name="Januszkiewicz K."/>
            <person name="Wedrychowicz H."/>
        </authorList>
    </citation>
    <scope>NUCLEOTIDE SEQUENCE [LARGE SCALE GENOMIC DNA]</scope>
    <source>
        <strain evidence="1 2">DSM 21120</strain>
    </source>
</reference>
<sequence length="400" mass="45908">MNKIILTLLLILSMSLTLVGCSRPDKFVGSADDETKKLLSDTISNYDLTRNIFGDNVTFDLSDVREIEGKKYIRVSGDIFENLNSYKKTVEETFTLKRSEEILNQLEDSKSILRNFDNKLYVADYYAQLPKEVQKLRVSIDSLDLITKKDNLLIVNYRKTNTGMTKVTYTDQVLLLEKENGKYLVSEDISKYTPADNEVKKIIEENYKIPEDNSTFIASNSLYLKNVGENDENTFLTLYKVFEPEQSKLVLKYSAMYNSSEKSIENLSIVNNRTVNKVFTDLCSNSSAKLLIIPIKEGDNPKKVVEFINYSDEEKENLPKYILIPKYLDENNLKISSSNLNLKDLYSTFYMGLDGNYTLTYSDSEGVLKLDTSTLETEKLPAEVEKLNFEKFNDYLGNIK</sequence>
<protein>
    <recommendedName>
        <fullName evidence="3">Lipoprotein</fullName>
    </recommendedName>
</protein>
<accession>A0A1M5Q7I6</accession>
<evidence type="ECO:0000313" key="2">
    <source>
        <dbReference type="Proteomes" id="UP000184032"/>
    </source>
</evidence>
<dbReference type="PROSITE" id="PS51257">
    <property type="entry name" value="PROKAR_LIPOPROTEIN"/>
    <property type="match status" value="1"/>
</dbReference>